<dbReference type="InterPro" id="IPR000719">
    <property type="entry name" value="Prot_kinase_dom"/>
</dbReference>
<dbReference type="Gene3D" id="1.10.510.10">
    <property type="entry name" value="Transferase(Phosphotransferase) domain 1"/>
    <property type="match status" value="1"/>
</dbReference>
<dbReference type="GO" id="GO:0035556">
    <property type="term" value="P:intracellular signal transduction"/>
    <property type="evidence" value="ECO:0007669"/>
    <property type="project" value="InterPro"/>
</dbReference>
<dbReference type="CDD" id="cd06352">
    <property type="entry name" value="PBP1_NPR_GC-like"/>
    <property type="match status" value="1"/>
</dbReference>
<keyword evidence="20" id="KW-1185">Reference proteome</keyword>
<evidence type="ECO:0000313" key="19">
    <source>
        <dbReference type="EMBL" id="KAK0421122.1"/>
    </source>
</evidence>
<feature type="transmembrane region" description="Helical" evidence="16">
    <location>
        <begin position="467"/>
        <end position="489"/>
    </location>
</feature>
<evidence type="ECO:0000256" key="1">
    <source>
        <dbReference type="ARBA" id="ARBA00001436"/>
    </source>
</evidence>
<evidence type="ECO:0000256" key="6">
    <source>
        <dbReference type="ARBA" id="ARBA00022741"/>
    </source>
</evidence>
<feature type="transmembrane region" description="Helical" evidence="16">
    <location>
        <begin position="121"/>
        <end position="139"/>
    </location>
</feature>
<evidence type="ECO:0000259" key="17">
    <source>
        <dbReference type="PROSITE" id="PS50011"/>
    </source>
</evidence>
<dbReference type="GO" id="GO:0001653">
    <property type="term" value="F:peptide receptor activity"/>
    <property type="evidence" value="ECO:0007669"/>
    <property type="project" value="TreeGrafter"/>
</dbReference>
<dbReference type="PANTHER" id="PTHR11920">
    <property type="entry name" value="GUANYLYL CYCLASE"/>
    <property type="match status" value="1"/>
</dbReference>
<organism evidence="19 20">
    <name type="scientific">Steinernema hermaphroditum</name>
    <dbReference type="NCBI Taxonomy" id="289476"/>
    <lineage>
        <taxon>Eukaryota</taxon>
        <taxon>Metazoa</taxon>
        <taxon>Ecdysozoa</taxon>
        <taxon>Nematoda</taxon>
        <taxon>Chromadorea</taxon>
        <taxon>Rhabditida</taxon>
        <taxon>Tylenchina</taxon>
        <taxon>Panagrolaimomorpha</taxon>
        <taxon>Strongyloidoidea</taxon>
        <taxon>Steinernematidae</taxon>
        <taxon>Steinernema</taxon>
    </lineage>
</organism>
<dbReference type="FunFam" id="3.30.70.1230:FF:000023">
    <property type="entry name" value="Guanylate cyclase"/>
    <property type="match status" value="1"/>
</dbReference>
<feature type="domain" description="Guanylate cyclase" evidence="18">
    <location>
        <begin position="1488"/>
        <end position="1618"/>
    </location>
</feature>
<feature type="transmembrane region" description="Helical" evidence="16">
    <location>
        <begin position="340"/>
        <end position="365"/>
    </location>
</feature>
<dbReference type="GO" id="GO:0005524">
    <property type="term" value="F:ATP binding"/>
    <property type="evidence" value="ECO:0007669"/>
    <property type="project" value="InterPro"/>
</dbReference>
<evidence type="ECO:0000256" key="15">
    <source>
        <dbReference type="RuleBase" id="RU003431"/>
    </source>
</evidence>
<keyword evidence="9 16" id="KW-0472">Membrane</keyword>
<feature type="transmembrane region" description="Helical" evidence="16">
    <location>
        <begin position="79"/>
        <end position="100"/>
    </location>
</feature>
<dbReference type="Gene3D" id="3.40.50.2300">
    <property type="match status" value="2"/>
</dbReference>
<dbReference type="SUPFAM" id="SSF53822">
    <property type="entry name" value="Periplasmic binding protein-like I"/>
    <property type="match status" value="1"/>
</dbReference>
<keyword evidence="4 16" id="KW-0812">Transmembrane</keyword>
<dbReference type="Gene3D" id="1.20.1070.10">
    <property type="entry name" value="Rhodopsin 7-helix transmembrane proteins"/>
    <property type="match status" value="2"/>
</dbReference>
<dbReference type="PANTHER" id="PTHR11920:SF495">
    <property type="entry name" value="RECEPTOR-TYPE GUANYLATE CYCLASE GCY-7"/>
    <property type="match status" value="1"/>
</dbReference>
<dbReference type="SMART" id="SM00044">
    <property type="entry name" value="CYCc"/>
    <property type="match status" value="1"/>
</dbReference>
<protein>
    <recommendedName>
        <fullName evidence="3 15">Guanylate cyclase</fullName>
        <ecNumber evidence="3 15">4.6.1.2</ecNumber>
    </recommendedName>
</protein>
<dbReference type="CDD" id="cd07302">
    <property type="entry name" value="CHD"/>
    <property type="match status" value="1"/>
</dbReference>
<accession>A0AA39IDL8</accession>
<dbReference type="Pfam" id="PF07714">
    <property type="entry name" value="PK_Tyr_Ser-Thr"/>
    <property type="match status" value="1"/>
</dbReference>
<dbReference type="InterPro" id="IPR001828">
    <property type="entry name" value="ANF_lig-bd_rcpt"/>
</dbReference>
<dbReference type="InterPro" id="IPR001054">
    <property type="entry name" value="A/G_cyclase"/>
</dbReference>
<feature type="transmembrane region" description="Helical" evidence="16">
    <location>
        <begin position="6"/>
        <end position="30"/>
    </location>
</feature>
<dbReference type="PROSITE" id="PS00452">
    <property type="entry name" value="GUANYLATE_CYCLASE_1"/>
    <property type="match status" value="1"/>
</dbReference>
<dbReference type="EMBL" id="JAUCMV010000002">
    <property type="protein sequence ID" value="KAK0421122.1"/>
    <property type="molecule type" value="Genomic_DNA"/>
</dbReference>
<proteinExistence type="inferred from homology"/>
<comment type="subcellular location">
    <subcellularLocation>
        <location evidence="2">Membrane</location>
        <topology evidence="2">Single-pass type I membrane protein</topology>
    </subcellularLocation>
</comment>
<keyword evidence="10" id="KW-0675">Receptor</keyword>
<evidence type="ECO:0000256" key="2">
    <source>
        <dbReference type="ARBA" id="ARBA00004479"/>
    </source>
</evidence>
<keyword evidence="6" id="KW-0547">Nucleotide-binding</keyword>
<feature type="transmembrane region" description="Helical" evidence="16">
    <location>
        <begin position="307"/>
        <end position="328"/>
    </location>
</feature>
<dbReference type="Pfam" id="PF10321">
    <property type="entry name" value="7TM_GPCR_Srt"/>
    <property type="match status" value="2"/>
</dbReference>
<evidence type="ECO:0000256" key="4">
    <source>
        <dbReference type="ARBA" id="ARBA00022692"/>
    </source>
</evidence>
<evidence type="ECO:0000256" key="14">
    <source>
        <dbReference type="RuleBase" id="RU000405"/>
    </source>
</evidence>
<keyword evidence="11" id="KW-0325">Glycoprotein</keyword>
<dbReference type="InterPro" id="IPR019425">
    <property type="entry name" value="7TM_GPCR_serpentine_rcpt_Srt"/>
</dbReference>
<evidence type="ECO:0000256" key="8">
    <source>
        <dbReference type="ARBA" id="ARBA00023134"/>
    </source>
</evidence>
<evidence type="ECO:0000313" key="20">
    <source>
        <dbReference type="Proteomes" id="UP001175271"/>
    </source>
</evidence>
<dbReference type="InterPro" id="IPR028082">
    <property type="entry name" value="Peripla_BP_I"/>
</dbReference>
<dbReference type="Gene3D" id="6.10.250.780">
    <property type="match status" value="1"/>
</dbReference>
<comment type="catalytic activity">
    <reaction evidence="1 15">
        <text>GTP = 3',5'-cyclic GMP + diphosphate</text>
        <dbReference type="Rhea" id="RHEA:13665"/>
        <dbReference type="ChEBI" id="CHEBI:33019"/>
        <dbReference type="ChEBI" id="CHEBI:37565"/>
        <dbReference type="ChEBI" id="CHEBI:57746"/>
        <dbReference type="EC" id="4.6.1.2"/>
    </reaction>
</comment>
<keyword evidence="12 14" id="KW-0456">Lyase</keyword>
<keyword evidence="5" id="KW-0732">Signal</keyword>
<dbReference type="PROSITE" id="PS50011">
    <property type="entry name" value="PROTEIN_KINASE_DOM"/>
    <property type="match status" value="1"/>
</dbReference>
<evidence type="ECO:0000256" key="16">
    <source>
        <dbReference type="SAM" id="Phobius"/>
    </source>
</evidence>
<dbReference type="InterPro" id="IPR029787">
    <property type="entry name" value="Nucleotide_cyclase"/>
</dbReference>
<dbReference type="GO" id="GO:0004672">
    <property type="term" value="F:protein kinase activity"/>
    <property type="evidence" value="ECO:0007669"/>
    <property type="project" value="InterPro"/>
</dbReference>
<dbReference type="InterPro" id="IPR050401">
    <property type="entry name" value="Cyclic_nucleotide_synthase"/>
</dbReference>
<evidence type="ECO:0000256" key="11">
    <source>
        <dbReference type="ARBA" id="ARBA00023180"/>
    </source>
</evidence>
<feature type="transmembrane region" description="Helical" evidence="16">
    <location>
        <begin position="42"/>
        <end position="67"/>
    </location>
</feature>
<dbReference type="InterPro" id="IPR018297">
    <property type="entry name" value="A/G_cyclase_CS"/>
</dbReference>
<evidence type="ECO:0000256" key="12">
    <source>
        <dbReference type="ARBA" id="ARBA00023239"/>
    </source>
</evidence>
<keyword evidence="13 15" id="KW-0141">cGMP biosynthesis</keyword>
<comment type="similarity">
    <text evidence="14">Belongs to the adenylyl cyclase class-4/guanylyl cyclase family.</text>
</comment>
<evidence type="ECO:0000256" key="7">
    <source>
        <dbReference type="ARBA" id="ARBA00022989"/>
    </source>
</evidence>
<dbReference type="GO" id="GO:0004383">
    <property type="term" value="F:guanylate cyclase activity"/>
    <property type="evidence" value="ECO:0007669"/>
    <property type="project" value="UniProtKB-EC"/>
</dbReference>
<dbReference type="Pfam" id="PF00211">
    <property type="entry name" value="Guanylate_cyc"/>
    <property type="match status" value="1"/>
</dbReference>
<dbReference type="GO" id="GO:0005886">
    <property type="term" value="C:plasma membrane"/>
    <property type="evidence" value="ECO:0007669"/>
    <property type="project" value="TreeGrafter"/>
</dbReference>
<evidence type="ECO:0000256" key="10">
    <source>
        <dbReference type="ARBA" id="ARBA00023170"/>
    </source>
</evidence>
<dbReference type="GO" id="GO:0006935">
    <property type="term" value="P:chemotaxis"/>
    <property type="evidence" value="ECO:0007669"/>
    <property type="project" value="UniProtKB-ARBA"/>
</dbReference>
<evidence type="ECO:0000256" key="5">
    <source>
        <dbReference type="ARBA" id="ARBA00022729"/>
    </source>
</evidence>
<dbReference type="SUPFAM" id="SSF56112">
    <property type="entry name" value="Protein kinase-like (PK-like)"/>
    <property type="match status" value="1"/>
</dbReference>
<evidence type="ECO:0000256" key="3">
    <source>
        <dbReference type="ARBA" id="ARBA00012202"/>
    </source>
</evidence>
<dbReference type="SUPFAM" id="SSF55073">
    <property type="entry name" value="Nucleotide cyclase"/>
    <property type="match status" value="1"/>
</dbReference>
<feature type="transmembrane region" description="Helical" evidence="16">
    <location>
        <begin position="510"/>
        <end position="531"/>
    </location>
</feature>
<evidence type="ECO:0000259" key="18">
    <source>
        <dbReference type="PROSITE" id="PS50125"/>
    </source>
</evidence>
<dbReference type="PROSITE" id="PS50125">
    <property type="entry name" value="GUANYLATE_CYCLASE_2"/>
    <property type="match status" value="1"/>
</dbReference>
<keyword evidence="8" id="KW-0342">GTP-binding</keyword>
<dbReference type="GO" id="GO:0007168">
    <property type="term" value="P:receptor guanylyl cyclase signaling pathway"/>
    <property type="evidence" value="ECO:0007669"/>
    <property type="project" value="TreeGrafter"/>
</dbReference>
<feature type="transmembrane region" description="Helical" evidence="16">
    <location>
        <begin position="1090"/>
        <end position="1114"/>
    </location>
</feature>
<dbReference type="Gene3D" id="3.30.70.1230">
    <property type="entry name" value="Nucleotide cyclase"/>
    <property type="match status" value="1"/>
</dbReference>
<dbReference type="GO" id="GO:0005525">
    <property type="term" value="F:GTP binding"/>
    <property type="evidence" value="ECO:0007669"/>
    <property type="project" value="UniProtKB-KW"/>
</dbReference>
<feature type="transmembrane region" description="Helical" evidence="16">
    <location>
        <begin position="377"/>
        <end position="398"/>
    </location>
</feature>
<reference evidence="19" key="1">
    <citation type="submission" date="2023-06" db="EMBL/GenBank/DDBJ databases">
        <title>Genomic analysis of the entomopathogenic nematode Steinernema hermaphroditum.</title>
        <authorList>
            <person name="Schwarz E.M."/>
            <person name="Heppert J.K."/>
            <person name="Baniya A."/>
            <person name="Schwartz H.T."/>
            <person name="Tan C.-H."/>
            <person name="Antoshechkin I."/>
            <person name="Sternberg P.W."/>
            <person name="Goodrich-Blair H."/>
            <person name="Dillman A.R."/>
        </authorList>
    </citation>
    <scope>NUCLEOTIDE SEQUENCE</scope>
    <source>
        <strain evidence="19">PS9179</strain>
        <tissue evidence="19">Whole animal</tissue>
    </source>
</reference>
<feature type="transmembrane region" description="Helical" evidence="16">
    <location>
        <begin position="204"/>
        <end position="227"/>
    </location>
</feature>
<dbReference type="InterPro" id="IPR011009">
    <property type="entry name" value="Kinase-like_dom_sf"/>
</dbReference>
<dbReference type="Proteomes" id="UP001175271">
    <property type="component" value="Unassembled WGS sequence"/>
</dbReference>
<dbReference type="InterPro" id="IPR001245">
    <property type="entry name" value="Ser-Thr/Tyr_kinase_cat_dom"/>
</dbReference>
<dbReference type="SUPFAM" id="SSF81321">
    <property type="entry name" value="Family A G protein-coupled receptor-like"/>
    <property type="match status" value="2"/>
</dbReference>
<name>A0AA39IDL8_9BILA</name>
<comment type="caution">
    <text evidence="19">The sequence shown here is derived from an EMBL/GenBank/DDBJ whole genome shotgun (WGS) entry which is preliminary data.</text>
</comment>
<dbReference type="GO" id="GO:0004016">
    <property type="term" value="F:adenylate cyclase activity"/>
    <property type="evidence" value="ECO:0007669"/>
    <property type="project" value="TreeGrafter"/>
</dbReference>
<dbReference type="EC" id="4.6.1.2" evidence="3 15"/>
<dbReference type="Pfam" id="PF01094">
    <property type="entry name" value="ANF_receptor"/>
    <property type="match status" value="1"/>
</dbReference>
<evidence type="ECO:0000256" key="13">
    <source>
        <dbReference type="ARBA" id="ARBA00023293"/>
    </source>
</evidence>
<gene>
    <name evidence="19" type="ORF">QR680_015071</name>
</gene>
<dbReference type="PRINTS" id="PR00255">
    <property type="entry name" value="NATPEPTIDER"/>
</dbReference>
<evidence type="ECO:0000256" key="9">
    <source>
        <dbReference type="ARBA" id="ARBA00023136"/>
    </source>
</evidence>
<sequence>MWSDNSIGLIYLTLGCIYVLPGIICFSVLIRPPLFHQSSYKLMCFISLLDILNIAACCFFAGFYSIFDSTYQNTPSMLTVGSVTLALWVVYCASNILLAIDRLICFCSKRLSDALFAGHRTFYWIGVALVAGFQMMIPFDGELFYHYDSSIGGWRFELLPAGTRNYRHMFINIGTFAMLLLLYAAVVIRLLTMSTKDKAVIHSAAMCGAICCFAMGADIFCIIVQNIQNPSVAMCYAANLAWQLAHGGTGYAYLSMNKTIRDAAIQRAREFFNLFKCKTKTNVVHVATYSNRRSLRVDMWSDNSIGLIYLTLGCIYVLPGIICFSVLIRPPLFHQSSYKLMCFISLLDILNIAACCFFAGFYSIFDSTYQNTPSMLTVGSVTLALWVVYCASNILLAIDRLICFCSKRLSDALFAGHRTFYWIGVALVAGFQMMIPFDGELFYHYDSSIGGWRFELLPAGTRNYRHMFINIGTFAMLLLLYAAVVIRLLTMSTKDKVQSKVIMETCDSGILEAVIHSAAMCGAICGFAMGADIFCIIVQNIQNPSVAMCYAANLAWQLAHGGTGYAYLSMNKTIRDAAIQRAREFLSLFKCKAKTTVVQMGFLARICYFLLISAANAQLTVTSSMYTTSMPSSTALTSPFPSKTTKVLKIGLLMPRYNADVAKESGFDRAAGAIPIAVDAIRKDHLLDDYNFTFVLKLSECDEKLSAGYSVELITIDKVDVLIGPTCTASAITVGILTAFYNTPTYLWGLVASHQLADTNVYSTTTRMTSDAAELAKAFLAFMAEFNFDRFALLYVLTGQQKCRFIGDDLKAVIENTSLSDVSMTFTRQMESSSADVVRKTMHIAAQKARIIALCFANDVDRRNFFLTINDMGLNTDEYLYITLDTRGFGLGQRAVPRTRNLTDATGKCPGQNGSGIKTLIQIDFDPTTSTGDVAEFNKAVIDRVQGWPFYCTECNSTFVAATYSRYLHDAMYLYALSLNKTIANNPNNYRDGRLIALQSNVTFQGASGEVIFNKDRQRVAVFLVMGLNVANSIVRFATIKSNQKTNMTYYEEGSGARIWETRGGKPPLAVPICGFERKGCPEELIKTPLVIAAVSTGGAFALITVIIIVYIFWSKKKEEERLNLQWQIAYYDLVKNLPKKAGSESSRSFQSGAVSVSTKLTIETQSEFFALYYLGAEPVVASKHHTRTKLDQNDHRDMRKLLSLDHSNVNKFLGLCSDSKECMYMSIWKYCSRGSLQDVFSKESITMDSFFMFSLIRDILQGLSYIHHSFLEYHGNLTSDNCLVNDRWQVKLSDYGLERLRKSDKLPAKKLLWKAPELLRDDSVYGSSAGDVYSFAIVCSEIMSRKPAYDLACRPESEEEIVYMVKRGGRTLCRPAIANLTNFNPAFIHLVRDCWSENVKERPTVEQIMKLMKSVVPNSNANLMDHVFRMMEGYADSLEQEVQARVKELESEKKKSDLLLYRMMPKQIAEKLKMSSSVEPETFESVTVFFSDVVQFTTLASRCSPLQVVDLLNRLYTNFDQIIDCHDVYKVETIGDGYLCVSGLPHRNGNRHITEIADMSLAFIASLQTFRIPHIPSETVQIRVGMHTGSVVAGVVGLTMPRYCLFGDTVNTASRMESNSKPNKIHMSVEAHLAVQQFPGYTTESRGDVIIKVR</sequence>
<dbReference type="GO" id="GO:0007635">
    <property type="term" value="P:chemosensory behavior"/>
    <property type="evidence" value="ECO:0007669"/>
    <property type="project" value="UniProtKB-ARBA"/>
</dbReference>
<feature type="transmembrane region" description="Helical" evidence="16">
    <location>
        <begin position="169"/>
        <end position="192"/>
    </location>
</feature>
<feature type="transmembrane region" description="Helical" evidence="16">
    <location>
        <begin position="419"/>
        <end position="437"/>
    </location>
</feature>
<feature type="domain" description="Protein kinase" evidence="17">
    <location>
        <begin position="1144"/>
        <end position="1430"/>
    </location>
</feature>
<keyword evidence="7 16" id="KW-1133">Transmembrane helix</keyword>
<dbReference type="InterPro" id="IPR001170">
    <property type="entry name" value="ANPR/GUC"/>
</dbReference>